<name>A0AAD8BMZ7_BIOPF</name>
<dbReference type="Proteomes" id="UP001233172">
    <property type="component" value="Unassembled WGS sequence"/>
</dbReference>
<evidence type="ECO:0000313" key="1">
    <source>
        <dbReference type="EMBL" id="KAK0057037.1"/>
    </source>
</evidence>
<dbReference type="AlphaFoldDB" id="A0AAD8BMZ7"/>
<evidence type="ECO:0000313" key="2">
    <source>
        <dbReference type="Proteomes" id="UP001233172"/>
    </source>
</evidence>
<keyword evidence="2" id="KW-1185">Reference proteome</keyword>
<reference evidence="1" key="1">
    <citation type="journal article" date="2023" name="PLoS Negl. Trop. Dis.">
        <title>A genome sequence for Biomphalaria pfeifferi, the major vector snail for the human-infecting parasite Schistosoma mansoni.</title>
        <authorList>
            <person name="Bu L."/>
            <person name="Lu L."/>
            <person name="Laidemitt M.R."/>
            <person name="Zhang S.M."/>
            <person name="Mutuku M."/>
            <person name="Mkoji G."/>
            <person name="Steinauer M."/>
            <person name="Loker E.S."/>
        </authorList>
    </citation>
    <scope>NUCLEOTIDE SEQUENCE</scope>
    <source>
        <strain evidence="1">KasaAsao</strain>
    </source>
</reference>
<organism evidence="1 2">
    <name type="scientific">Biomphalaria pfeifferi</name>
    <name type="common">Bloodfluke planorb</name>
    <name type="synonym">Freshwater snail</name>
    <dbReference type="NCBI Taxonomy" id="112525"/>
    <lineage>
        <taxon>Eukaryota</taxon>
        <taxon>Metazoa</taxon>
        <taxon>Spiralia</taxon>
        <taxon>Lophotrochozoa</taxon>
        <taxon>Mollusca</taxon>
        <taxon>Gastropoda</taxon>
        <taxon>Heterobranchia</taxon>
        <taxon>Euthyneura</taxon>
        <taxon>Panpulmonata</taxon>
        <taxon>Hygrophila</taxon>
        <taxon>Lymnaeoidea</taxon>
        <taxon>Planorbidae</taxon>
        <taxon>Biomphalaria</taxon>
    </lineage>
</organism>
<sequence>MGTPSVLSIVRHLIDHTNCCPPQVCPISCWGTTSVSTLFRHLKCPYNCWGTSISYQL</sequence>
<reference evidence="1" key="2">
    <citation type="submission" date="2023-04" db="EMBL/GenBank/DDBJ databases">
        <authorList>
            <person name="Bu L."/>
            <person name="Lu L."/>
            <person name="Laidemitt M.R."/>
            <person name="Zhang S.M."/>
            <person name="Mutuku M."/>
            <person name="Mkoji G."/>
            <person name="Steinauer M."/>
            <person name="Loker E.S."/>
        </authorList>
    </citation>
    <scope>NUCLEOTIDE SEQUENCE</scope>
    <source>
        <strain evidence="1">KasaAsao</strain>
        <tissue evidence="1">Whole Snail</tissue>
    </source>
</reference>
<feature type="non-terminal residue" evidence="1">
    <location>
        <position position="57"/>
    </location>
</feature>
<gene>
    <name evidence="1" type="ORF">Bpfe_013401</name>
</gene>
<proteinExistence type="predicted"/>
<accession>A0AAD8BMZ7</accession>
<protein>
    <submittedName>
        <fullName evidence="1">Uncharacterized protein</fullName>
    </submittedName>
</protein>
<dbReference type="EMBL" id="JASAOG010000057">
    <property type="protein sequence ID" value="KAK0057037.1"/>
    <property type="molecule type" value="Genomic_DNA"/>
</dbReference>
<comment type="caution">
    <text evidence="1">The sequence shown here is derived from an EMBL/GenBank/DDBJ whole genome shotgun (WGS) entry which is preliminary data.</text>
</comment>